<feature type="domain" description="HTH tetR-type" evidence="5">
    <location>
        <begin position="13"/>
        <end position="73"/>
    </location>
</feature>
<feature type="DNA-binding region" description="H-T-H motif" evidence="4">
    <location>
        <begin position="36"/>
        <end position="55"/>
    </location>
</feature>
<dbReference type="InterPro" id="IPR036271">
    <property type="entry name" value="Tet_transcr_reg_TetR-rel_C_sf"/>
</dbReference>
<keyword evidence="1" id="KW-0805">Transcription regulation</keyword>
<keyword evidence="2 4" id="KW-0238">DNA-binding</keyword>
<evidence type="ECO:0000256" key="4">
    <source>
        <dbReference type="PROSITE-ProRule" id="PRU00335"/>
    </source>
</evidence>
<comment type="caution">
    <text evidence="6">The sequence shown here is derived from an EMBL/GenBank/DDBJ whole genome shotgun (WGS) entry which is preliminary data.</text>
</comment>
<dbReference type="Gene3D" id="1.10.357.10">
    <property type="entry name" value="Tetracycline Repressor, domain 2"/>
    <property type="match status" value="1"/>
</dbReference>
<sequence length="230" mass="25095">MNKSDTVPSNSSEATRARLIEAGLHLFAEFGVEGVRTRVLAETAGVNQSAIPYHFGGKEGVYRAVIDEITREIAEGLAQTGLLMSSPNEISNKTEEECENSLRSLIHAFTLIILSPGRAIDRTALIVREQLKPTENFNTLFKGFIEPLHTTISATVARLNNTQADDPVTIIKTHALIGQVLSFIVAQQTFLTRIQGVQLTQQSVQEIASVISNMSLSAAKSDRPKEILPI</sequence>
<name>U4VEU7_9HYPH</name>
<dbReference type="PRINTS" id="PR00455">
    <property type="entry name" value="HTHTETR"/>
</dbReference>
<evidence type="ECO:0000313" key="6">
    <source>
        <dbReference type="EMBL" id="ERM03643.1"/>
    </source>
</evidence>
<dbReference type="InterPro" id="IPR001647">
    <property type="entry name" value="HTH_TetR"/>
</dbReference>
<organism evidence="6 7">
    <name type="scientific">Brucella intermedia 229E</name>
    <dbReference type="NCBI Taxonomy" id="1337887"/>
    <lineage>
        <taxon>Bacteria</taxon>
        <taxon>Pseudomonadati</taxon>
        <taxon>Pseudomonadota</taxon>
        <taxon>Alphaproteobacteria</taxon>
        <taxon>Hyphomicrobiales</taxon>
        <taxon>Brucellaceae</taxon>
        <taxon>Brucella/Ochrobactrum group</taxon>
        <taxon>Brucella</taxon>
    </lineage>
</organism>
<dbReference type="InterPro" id="IPR015292">
    <property type="entry name" value="Tscrpt_reg_YbiH_C"/>
</dbReference>
<dbReference type="Gene3D" id="1.10.10.60">
    <property type="entry name" value="Homeodomain-like"/>
    <property type="match status" value="1"/>
</dbReference>
<dbReference type="SUPFAM" id="SSF46689">
    <property type="entry name" value="Homeodomain-like"/>
    <property type="match status" value="1"/>
</dbReference>
<dbReference type="EMBL" id="ASXJ01000005">
    <property type="protein sequence ID" value="ERM03643.1"/>
    <property type="molecule type" value="Genomic_DNA"/>
</dbReference>
<protein>
    <recommendedName>
        <fullName evidence="5">HTH tetR-type domain-containing protein</fullName>
    </recommendedName>
</protein>
<gene>
    <name evidence="6" type="ORF">Q644_00545</name>
</gene>
<evidence type="ECO:0000256" key="2">
    <source>
        <dbReference type="ARBA" id="ARBA00023125"/>
    </source>
</evidence>
<dbReference type="GO" id="GO:0000976">
    <property type="term" value="F:transcription cis-regulatory region binding"/>
    <property type="evidence" value="ECO:0007669"/>
    <property type="project" value="TreeGrafter"/>
</dbReference>
<evidence type="ECO:0000256" key="1">
    <source>
        <dbReference type="ARBA" id="ARBA00023015"/>
    </source>
</evidence>
<dbReference type="PROSITE" id="PS50977">
    <property type="entry name" value="HTH_TETR_2"/>
    <property type="match status" value="1"/>
</dbReference>
<evidence type="ECO:0000259" key="5">
    <source>
        <dbReference type="PROSITE" id="PS50977"/>
    </source>
</evidence>
<evidence type="ECO:0000313" key="7">
    <source>
        <dbReference type="Proteomes" id="UP000016842"/>
    </source>
</evidence>
<dbReference type="SUPFAM" id="SSF48498">
    <property type="entry name" value="Tetracyclin repressor-like, C-terminal domain"/>
    <property type="match status" value="1"/>
</dbReference>
<reference evidence="6 7" key="1">
    <citation type="journal article" date="2014" name="FEMS Microbiol. Lett.">
        <title>Genome sequencing analysis reveals virulence-related gene content of Ochrobactrum intermedium strain 229E, a urease-positive strain isolated from the human gastric niche.</title>
        <authorList>
            <person name="Kulkarni G.J."/>
            <person name="Shetty S."/>
            <person name="Dharne M.S."/>
            <person name="Shouche Y.S."/>
        </authorList>
    </citation>
    <scope>NUCLEOTIDE SEQUENCE [LARGE SCALE GENOMIC DNA]</scope>
    <source>
        <strain evidence="6 7">229E</strain>
    </source>
</reference>
<proteinExistence type="predicted"/>
<dbReference type="Proteomes" id="UP000016842">
    <property type="component" value="Unassembled WGS sequence"/>
</dbReference>
<dbReference type="PANTHER" id="PTHR30055:SF234">
    <property type="entry name" value="HTH-TYPE TRANSCRIPTIONAL REGULATOR BETI"/>
    <property type="match status" value="1"/>
</dbReference>
<dbReference type="Pfam" id="PF09209">
    <property type="entry name" value="CecR_C"/>
    <property type="match status" value="1"/>
</dbReference>
<accession>U4VEU7</accession>
<dbReference type="InterPro" id="IPR050109">
    <property type="entry name" value="HTH-type_TetR-like_transc_reg"/>
</dbReference>
<dbReference type="PANTHER" id="PTHR30055">
    <property type="entry name" value="HTH-TYPE TRANSCRIPTIONAL REGULATOR RUTR"/>
    <property type="match status" value="1"/>
</dbReference>
<dbReference type="InterPro" id="IPR009057">
    <property type="entry name" value="Homeodomain-like_sf"/>
</dbReference>
<dbReference type="AlphaFoldDB" id="U4VEU7"/>
<keyword evidence="3" id="KW-0804">Transcription</keyword>
<dbReference type="PATRIC" id="fig|1337887.3.peg.112"/>
<evidence type="ECO:0000256" key="3">
    <source>
        <dbReference type="ARBA" id="ARBA00023163"/>
    </source>
</evidence>
<dbReference type="Pfam" id="PF00440">
    <property type="entry name" value="TetR_N"/>
    <property type="match status" value="1"/>
</dbReference>
<dbReference type="GO" id="GO:0003700">
    <property type="term" value="F:DNA-binding transcription factor activity"/>
    <property type="evidence" value="ECO:0007669"/>
    <property type="project" value="TreeGrafter"/>
</dbReference>